<keyword evidence="15" id="KW-1003">Cell membrane</keyword>
<protein>
    <recommendedName>
        <fullName evidence="15">Dihydroorotate dehydrogenase (quinone)</fullName>
        <ecNumber evidence="15">1.3.5.2</ecNumber>
    </recommendedName>
    <alternativeName>
        <fullName evidence="15">DHOdehase</fullName>
        <shortName evidence="15">DHOD</shortName>
        <shortName evidence="15">DHODase</shortName>
    </alternativeName>
    <alternativeName>
        <fullName evidence="15">Dihydroorotate oxidase</fullName>
    </alternativeName>
</protein>
<dbReference type="PROSITE" id="PS00912">
    <property type="entry name" value="DHODEHASE_2"/>
    <property type="match status" value="1"/>
</dbReference>
<evidence type="ECO:0000256" key="7">
    <source>
        <dbReference type="ARBA" id="ARBA00011669"/>
    </source>
</evidence>
<accession>A0AAV4LMB3</accession>
<proteinExistence type="inferred from homology"/>
<dbReference type="Proteomes" id="UP001057291">
    <property type="component" value="Unassembled WGS sequence"/>
</dbReference>
<feature type="binding site" evidence="15">
    <location>
        <position position="302"/>
    </location>
    <ligand>
        <name>FMN</name>
        <dbReference type="ChEBI" id="CHEBI:58210"/>
    </ligand>
</feature>
<evidence type="ECO:0000256" key="5">
    <source>
        <dbReference type="ARBA" id="ARBA00005161"/>
    </source>
</evidence>
<dbReference type="EC" id="1.3.5.2" evidence="15"/>
<comment type="subunit">
    <text evidence="7">Heterotetramer of 2 PyrK and 2 PyrD type B subunits.</text>
</comment>
<dbReference type="PANTHER" id="PTHR48109:SF4">
    <property type="entry name" value="DIHYDROOROTATE DEHYDROGENASE (QUINONE), MITOCHONDRIAL"/>
    <property type="match status" value="1"/>
</dbReference>
<dbReference type="InterPro" id="IPR005719">
    <property type="entry name" value="Dihydroorotate_DH_2"/>
</dbReference>
<evidence type="ECO:0000256" key="3">
    <source>
        <dbReference type="ARBA" id="ARBA00004370"/>
    </source>
</evidence>
<feature type="binding site" evidence="15">
    <location>
        <position position="250"/>
    </location>
    <ligand>
        <name>FMN</name>
        <dbReference type="ChEBI" id="CHEBI:58210"/>
    </ligand>
</feature>
<dbReference type="GO" id="GO:0005737">
    <property type="term" value="C:cytoplasm"/>
    <property type="evidence" value="ECO:0007669"/>
    <property type="project" value="InterPro"/>
</dbReference>
<dbReference type="NCBIfam" id="NF003652">
    <property type="entry name" value="PRK05286.2-5"/>
    <property type="match status" value="1"/>
</dbReference>
<comment type="cofactor">
    <cofactor evidence="15">
        <name>FMN</name>
        <dbReference type="ChEBI" id="CHEBI:58210"/>
    </cofactor>
    <text evidence="15">Binds 1 FMN per subunit.</text>
</comment>
<dbReference type="Gene3D" id="3.20.20.70">
    <property type="entry name" value="Aldolase class I"/>
    <property type="match status" value="1"/>
</dbReference>
<feature type="domain" description="Dihydroorotate dehydrogenase catalytic" evidence="16">
    <location>
        <begin position="49"/>
        <end position="345"/>
    </location>
</feature>
<evidence type="ECO:0000256" key="14">
    <source>
        <dbReference type="ARBA" id="ARBA00048996"/>
    </source>
</evidence>
<comment type="pathway">
    <text evidence="5 15">Pyrimidine metabolism; UMP biosynthesis via de novo pathway; orotate from (S)-dihydroorotate (quinone route): step 1/1.</text>
</comment>
<feature type="binding site" evidence="15">
    <location>
        <position position="177"/>
    </location>
    <ligand>
        <name>FMN</name>
        <dbReference type="ChEBI" id="CHEBI:58210"/>
    </ligand>
</feature>
<feature type="binding site" evidence="15">
    <location>
        <position position="177"/>
    </location>
    <ligand>
        <name>substrate</name>
    </ligand>
</feature>
<dbReference type="PROSITE" id="PS00911">
    <property type="entry name" value="DHODEHASE_1"/>
    <property type="match status" value="1"/>
</dbReference>
<dbReference type="RefSeq" id="WP_282201147.1">
    <property type="nucleotide sequence ID" value="NZ_BOQE01000001.1"/>
</dbReference>
<dbReference type="CDD" id="cd04738">
    <property type="entry name" value="DHOD_2_like"/>
    <property type="match status" value="1"/>
</dbReference>
<evidence type="ECO:0000256" key="9">
    <source>
        <dbReference type="ARBA" id="ARBA00022643"/>
    </source>
</evidence>
<gene>
    <name evidence="15 17" type="primary">pyrD</name>
    <name evidence="17" type="ORF">DNHGIG_38010</name>
</gene>
<feature type="binding site" evidence="15">
    <location>
        <begin position="66"/>
        <end position="70"/>
    </location>
    <ligand>
        <name>FMN</name>
        <dbReference type="ChEBI" id="CHEBI:58210"/>
    </ligand>
</feature>
<dbReference type="InterPro" id="IPR001295">
    <property type="entry name" value="Dihydroorotate_DH_CS"/>
</dbReference>
<dbReference type="AlphaFoldDB" id="A0AAV4LMB3"/>
<dbReference type="NCBIfam" id="NF003645">
    <property type="entry name" value="PRK05286.1-2"/>
    <property type="match status" value="1"/>
</dbReference>
<evidence type="ECO:0000256" key="10">
    <source>
        <dbReference type="ARBA" id="ARBA00022975"/>
    </source>
</evidence>
<keyword evidence="8 15" id="KW-0285">Flavoprotein</keyword>
<comment type="function">
    <text evidence="1 15">Catalyzes the conversion of dihydroorotate to orotate with quinone as electron acceptor.</text>
</comment>
<feature type="binding site" evidence="15">
    <location>
        <begin position="251"/>
        <end position="252"/>
    </location>
    <ligand>
        <name>substrate</name>
    </ligand>
</feature>
<comment type="subunit">
    <text evidence="15">Monomer.</text>
</comment>
<keyword evidence="9 15" id="KW-0288">FMN</keyword>
<evidence type="ECO:0000313" key="17">
    <source>
        <dbReference type="EMBL" id="GIM48252.1"/>
    </source>
</evidence>
<comment type="caution">
    <text evidence="17">The sequence shown here is derived from an EMBL/GenBank/DDBJ whole genome shotgun (WGS) entry which is preliminary data.</text>
</comment>
<dbReference type="GO" id="GO:0005886">
    <property type="term" value="C:plasma membrane"/>
    <property type="evidence" value="ECO:0007669"/>
    <property type="project" value="UniProtKB-SubCell"/>
</dbReference>
<evidence type="ECO:0000256" key="6">
    <source>
        <dbReference type="ARBA" id="ARBA00005359"/>
    </source>
</evidence>
<name>A0AAV4LMB3_9BACL</name>
<feature type="binding site" evidence="15">
    <location>
        <position position="222"/>
    </location>
    <ligand>
        <name>FMN</name>
        <dbReference type="ChEBI" id="CHEBI:58210"/>
    </ligand>
</feature>
<feature type="binding site" evidence="15">
    <location>
        <position position="144"/>
    </location>
    <ligand>
        <name>FMN</name>
        <dbReference type="ChEBI" id="CHEBI:58210"/>
    </ligand>
</feature>
<sequence>MYKFIRKYLFTLDAEVAHERTVSALKLANNIAGAKALLRSVYGLEDERLHTHVLGIHFPNPVGLAAGFDKNAEVYHALAALGFGFIEVGTLTPVGQPGNEKPRLFRSVPDQAVINRMGFNNLGASVAAKHLKNYVSAGVPIGINIGKNKMTANEDAAGDYQKCLDVLYSYGHYFVINVSSPNTPNLRDLQETEKLSRLLRAIRTKTKELEKYGFQAKPILLKIAPDMSKEHMKDIVQVAVSEGISGIIATNTTLSREGLQVHSFAEQAGGLSGRPLARRATEWIREIYREVGRKIPIIGVGGVFTGDDAYEKIRAGASLVQIYTGMIYEGPGIVKSINKRLLELMERDGFTNIQQAVGADHKE</sequence>
<keyword evidence="11 15" id="KW-0560">Oxidoreductase</keyword>
<evidence type="ECO:0000256" key="4">
    <source>
        <dbReference type="ARBA" id="ARBA00004715"/>
    </source>
</evidence>
<feature type="binding site" evidence="15">
    <location>
        <begin position="323"/>
        <end position="324"/>
    </location>
    <ligand>
        <name>FMN</name>
        <dbReference type="ChEBI" id="CHEBI:58210"/>
    </ligand>
</feature>
<keyword evidence="18" id="KW-1185">Reference proteome</keyword>
<evidence type="ECO:0000256" key="15">
    <source>
        <dbReference type="HAMAP-Rule" id="MF_00225"/>
    </source>
</evidence>
<dbReference type="InterPro" id="IPR050074">
    <property type="entry name" value="DHO_dehydrogenase"/>
</dbReference>
<dbReference type="InterPro" id="IPR005720">
    <property type="entry name" value="Dihydroorotate_DH_cat"/>
</dbReference>
<comment type="function">
    <text evidence="2">Catalyzes the conversion of dihydroorotate to orotate with NAD(+) as electron acceptor.</text>
</comment>
<comment type="catalytic activity">
    <reaction evidence="14">
        <text>(S)-dihydroorotate + NAD(+) = orotate + NADH + H(+)</text>
        <dbReference type="Rhea" id="RHEA:13513"/>
        <dbReference type="ChEBI" id="CHEBI:15378"/>
        <dbReference type="ChEBI" id="CHEBI:30839"/>
        <dbReference type="ChEBI" id="CHEBI:30864"/>
        <dbReference type="ChEBI" id="CHEBI:57540"/>
        <dbReference type="ChEBI" id="CHEBI:57945"/>
        <dbReference type="EC" id="1.3.1.14"/>
    </reaction>
</comment>
<evidence type="ECO:0000256" key="13">
    <source>
        <dbReference type="ARBA" id="ARBA00048639"/>
    </source>
</evidence>
<keyword evidence="10 15" id="KW-0665">Pyrimidine biosynthesis</keyword>
<dbReference type="Pfam" id="PF01180">
    <property type="entry name" value="DHO_dh"/>
    <property type="match status" value="1"/>
</dbReference>
<feature type="binding site" evidence="15">
    <location>
        <position position="182"/>
    </location>
    <ligand>
        <name>substrate</name>
    </ligand>
</feature>
<keyword evidence="12 15" id="KW-0472">Membrane</keyword>
<dbReference type="HAMAP" id="MF_00225">
    <property type="entry name" value="DHO_dh_type2"/>
    <property type="match status" value="1"/>
</dbReference>
<evidence type="ECO:0000256" key="11">
    <source>
        <dbReference type="ARBA" id="ARBA00023002"/>
    </source>
</evidence>
<organism evidence="17 18">
    <name type="scientific">Collibacillus ludicampi</name>
    <dbReference type="NCBI Taxonomy" id="2771369"/>
    <lineage>
        <taxon>Bacteria</taxon>
        <taxon>Bacillati</taxon>
        <taxon>Bacillota</taxon>
        <taxon>Bacilli</taxon>
        <taxon>Bacillales</taxon>
        <taxon>Alicyclobacillaceae</taxon>
        <taxon>Collibacillus</taxon>
    </lineage>
</organism>
<comment type="similarity">
    <text evidence="6 15">Belongs to the dihydroorotate dehydrogenase family. Type 2 subfamily.</text>
</comment>
<reference evidence="17" key="1">
    <citation type="journal article" date="2023" name="Int. J. Syst. Evol. Microbiol.">
        <title>Collibacillus ludicampi gen. nov., sp. nov., a new soil bacterium of the family Alicyclobacillaceae.</title>
        <authorList>
            <person name="Jojima T."/>
            <person name="Ioku Y."/>
            <person name="Fukuta Y."/>
            <person name="Shirasaka N."/>
            <person name="Matsumura Y."/>
            <person name="Mori M."/>
        </authorList>
    </citation>
    <scope>NUCLEOTIDE SEQUENCE</scope>
    <source>
        <strain evidence="17">TP075</strain>
    </source>
</reference>
<evidence type="ECO:0000256" key="2">
    <source>
        <dbReference type="ARBA" id="ARBA00003616"/>
    </source>
</evidence>
<dbReference type="SUPFAM" id="SSF51395">
    <property type="entry name" value="FMN-linked oxidoreductases"/>
    <property type="match status" value="1"/>
</dbReference>
<feature type="binding site" evidence="15">
    <location>
        <position position="90"/>
    </location>
    <ligand>
        <name>FMN</name>
        <dbReference type="ChEBI" id="CHEBI:58210"/>
    </ligand>
</feature>
<dbReference type="PANTHER" id="PTHR48109">
    <property type="entry name" value="DIHYDROOROTATE DEHYDROGENASE (QUINONE), MITOCHONDRIAL-RELATED"/>
    <property type="match status" value="1"/>
</dbReference>
<evidence type="ECO:0000256" key="8">
    <source>
        <dbReference type="ARBA" id="ARBA00022630"/>
    </source>
</evidence>
<evidence type="ECO:0000313" key="18">
    <source>
        <dbReference type="Proteomes" id="UP001057291"/>
    </source>
</evidence>
<dbReference type="InterPro" id="IPR013785">
    <property type="entry name" value="Aldolase_TIM"/>
</dbReference>
<evidence type="ECO:0000256" key="1">
    <source>
        <dbReference type="ARBA" id="ARBA00003125"/>
    </source>
</evidence>
<comment type="pathway">
    <text evidence="4">Pyrimidine metabolism; UMP biosynthesis via de novo pathway; orotate from (S)-dihydroorotate (NAD(+) route): step 1/1.</text>
</comment>
<feature type="binding site" evidence="15">
    <location>
        <begin position="115"/>
        <end position="119"/>
    </location>
    <ligand>
        <name>substrate</name>
    </ligand>
</feature>
<evidence type="ECO:0000259" key="16">
    <source>
        <dbReference type="Pfam" id="PF01180"/>
    </source>
</evidence>
<dbReference type="GO" id="GO:0044205">
    <property type="term" value="P:'de novo' UMP biosynthetic process"/>
    <property type="evidence" value="ECO:0007669"/>
    <property type="project" value="UniProtKB-UniRule"/>
</dbReference>
<dbReference type="GO" id="GO:0106430">
    <property type="term" value="F:dihydroorotate dehydrogenase (quinone) activity"/>
    <property type="evidence" value="ECO:0007669"/>
    <property type="project" value="UniProtKB-EC"/>
</dbReference>
<dbReference type="EMBL" id="BOQE01000001">
    <property type="protein sequence ID" value="GIM48252.1"/>
    <property type="molecule type" value="Genomic_DNA"/>
</dbReference>
<comment type="subcellular location">
    <subcellularLocation>
        <location evidence="15">Cell membrane</location>
        <topology evidence="15">Peripheral membrane protein</topology>
    </subcellularLocation>
    <subcellularLocation>
        <location evidence="3">Membrane</location>
    </subcellularLocation>
</comment>
<dbReference type="NCBIfam" id="TIGR01036">
    <property type="entry name" value="pyrD_sub2"/>
    <property type="match status" value="1"/>
</dbReference>
<evidence type="ECO:0000256" key="12">
    <source>
        <dbReference type="ARBA" id="ARBA00023136"/>
    </source>
</evidence>
<comment type="catalytic activity">
    <reaction evidence="13 15">
        <text>(S)-dihydroorotate + a quinone = orotate + a quinol</text>
        <dbReference type="Rhea" id="RHEA:30187"/>
        <dbReference type="ChEBI" id="CHEBI:24646"/>
        <dbReference type="ChEBI" id="CHEBI:30839"/>
        <dbReference type="ChEBI" id="CHEBI:30864"/>
        <dbReference type="ChEBI" id="CHEBI:132124"/>
        <dbReference type="EC" id="1.3.5.2"/>
    </reaction>
</comment>
<dbReference type="GO" id="GO:0004589">
    <property type="term" value="F:dihydroorotate dehydrogenase (NAD+) activity"/>
    <property type="evidence" value="ECO:0007669"/>
    <property type="project" value="UniProtKB-EC"/>
</dbReference>
<feature type="binding site" evidence="15">
    <location>
        <position position="273"/>
    </location>
    <ligand>
        <name>FMN</name>
        <dbReference type="ChEBI" id="CHEBI:58210"/>
    </ligand>
</feature>
<feature type="active site" description="Nucleophile" evidence="15">
    <location>
        <position position="180"/>
    </location>
</feature>
<feature type="binding site" evidence="15">
    <location>
        <position position="70"/>
    </location>
    <ligand>
        <name>substrate</name>
    </ligand>
</feature>
<dbReference type="GO" id="GO:0006207">
    <property type="term" value="P:'de novo' pyrimidine nucleobase biosynthetic process"/>
    <property type="evidence" value="ECO:0007669"/>
    <property type="project" value="UniProtKB-UniRule"/>
</dbReference>